<evidence type="ECO:0000313" key="1">
    <source>
        <dbReference type="EMBL" id="GAA1392647.1"/>
    </source>
</evidence>
<dbReference type="EMBL" id="BAAAKJ010000126">
    <property type="protein sequence ID" value="GAA1392647.1"/>
    <property type="molecule type" value="Genomic_DNA"/>
</dbReference>
<name>A0ABN1XXW2_9ACTN</name>
<reference evidence="1 2" key="1">
    <citation type="journal article" date="2019" name="Int. J. Syst. Evol. Microbiol.">
        <title>The Global Catalogue of Microorganisms (GCM) 10K type strain sequencing project: providing services to taxonomists for standard genome sequencing and annotation.</title>
        <authorList>
            <consortium name="The Broad Institute Genomics Platform"/>
            <consortium name="The Broad Institute Genome Sequencing Center for Infectious Disease"/>
            <person name="Wu L."/>
            <person name="Ma J."/>
        </authorList>
    </citation>
    <scope>NUCLEOTIDE SEQUENCE [LARGE SCALE GENOMIC DNA]</scope>
    <source>
        <strain evidence="1 2">JCM 12393</strain>
    </source>
</reference>
<sequence length="74" mass="8035">MYEMWAESDPAEEPSGLVWHVVSKDDASTALCGQLLELSRRVVPNGLDGPTAVPDRYCDPCLVTVRESMAAAAR</sequence>
<proteinExistence type="predicted"/>
<evidence type="ECO:0000313" key="2">
    <source>
        <dbReference type="Proteomes" id="UP001499863"/>
    </source>
</evidence>
<accession>A0ABN1XXW2</accession>
<dbReference type="Proteomes" id="UP001499863">
    <property type="component" value="Unassembled WGS sequence"/>
</dbReference>
<dbReference type="RefSeq" id="WP_344333051.1">
    <property type="nucleotide sequence ID" value="NZ_BAAAKJ010000126.1"/>
</dbReference>
<protein>
    <submittedName>
        <fullName evidence="1">Uncharacterized protein</fullName>
    </submittedName>
</protein>
<keyword evidence="2" id="KW-1185">Reference proteome</keyword>
<comment type="caution">
    <text evidence="1">The sequence shown here is derived from an EMBL/GenBank/DDBJ whole genome shotgun (WGS) entry which is preliminary data.</text>
</comment>
<organism evidence="1 2">
    <name type="scientific">Kitasatospora putterlickiae</name>
    <dbReference type="NCBI Taxonomy" id="221725"/>
    <lineage>
        <taxon>Bacteria</taxon>
        <taxon>Bacillati</taxon>
        <taxon>Actinomycetota</taxon>
        <taxon>Actinomycetes</taxon>
        <taxon>Kitasatosporales</taxon>
        <taxon>Streptomycetaceae</taxon>
        <taxon>Kitasatospora</taxon>
    </lineage>
</organism>
<gene>
    <name evidence="1" type="ORF">GCM10009639_24650</name>
</gene>